<accession>A0ABX5SX32</accession>
<dbReference type="Gene3D" id="3.40.190.10">
    <property type="entry name" value="Periplasmic binding protein-like II"/>
    <property type="match status" value="2"/>
</dbReference>
<feature type="domain" description="HTH lysR-type" evidence="5">
    <location>
        <begin position="2"/>
        <end position="59"/>
    </location>
</feature>
<keyword evidence="7" id="KW-1185">Reference proteome</keyword>
<dbReference type="PANTHER" id="PTHR30346">
    <property type="entry name" value="TRANSCRIPTIONAL DUAL REGULATOR HCAR-RELATED"/>
    <property type="match status" value="1"/>
</dbReference>
<dbReference type="RefSeq" id="WP_135068667.1">
    <property type="nucleotide sequence ID" value="NZ_CP038266.1"/>
</dbReference>
<dbReference type="PANTHER" id="PTHR30346:SF29">
    <property type="entry name" value="LYSR SUBSTRATE-BINDING"/>
    <property type="match status" value="1"/>
</dbReference>
<dbReference type="SUPFAM" id="SSF53850">
    <property type="entry name" value="Periplasmic binding protein-like II"/>
    <property type="match status" value="1"/>
</dbReference>
<evidence type="ECO:0000313" key="6">
    <source>
        <dbReference type="EMBL" id="QBR89800.1"/>
    </source>
</evidence>
<evidence type="ECO:0000313" key="7">
    <source>
        <dbReference type="Proteomes" id="UP000295748"/>
    </source>
</evidence>
<organism evidence="6 7">
    <name type="scientific">Microbacterium wangchenii</name>
    <dbReference type="NCBI Taxonomy" id="2541726"/>
    <lineage>
        <taxon>Bacteria</taxon>
        <taxon>Bacillati</taxon>
        <taxon>Actinomycetota</taxon>
        <taxon>Actinomycetes</taxon>
        <taxon>Micrococcales</taxon>
        <taxon>Microbacteriaceae</taxon>
        <taxon>Microbacterium</taxon>
    </lineage>
</organism>
<dbReference type="Gene3D" id="1.10.10.10">
    <property type="entry name" value="Winged helix-like DNA-binding domain superfamily/Winged helix DNA-binding domain"/>
    <property type="match status" value="1"/>
</dbReference>
<evidence type="ECO:0000256" key="4">
    <source>
        <dbReference type="ARBA" id="ARBA00023163"/>
    </source>
</evidence>
<evidence type="ECO:0000256" key="2">
    <source>
        <dbReference type="ARBA" id="ARBA00023015"/>
    </source>
</evidence>
<name>A0ABX5SX32_9MICO</name>
<dbReference type="Proteomes" id="UP000295748">
    <property type="component" value="Chromosome"/>
</dbReference>
<evidence type="ECO:0000259" key="5">
    <source>
        <dbReference type="PROSITE" id="PS50931"/>
    </source>
</evidence>
<reference evidence="6 7" key="1">
    <citation type="submission" date="2019-03" db="EMBL/GenBank/DDBJ databases">
        <authorList>
            <person name="Dong K."/>
        </authorList>
    </citation>
    <scope>NUCLEOTIDE SEQUENCE [LARGE SCALE GENOMIC DNA]</scope>
    <source>
        <strain evidence="7">dk512</strain>
    </source>
</reference>
<comment type="similarity">
    <text evidence="1">Belongs to the LysR transcriptional regulatory family.</text>
</comment>
<proteinExistence type="inferred from homology"/>
<dbReference type="SUPFAM" id="SSF46785">
    <property type="entry name" value="Winged helix' DNA-binding domain"/>
    <property type="match status" value="1"/>
</dbReference>
<sequence>MFDLRRLRLLYELSVRGTLAAVAEALAYSPSTISQQLAQLERDAGVPLLEPDGRRVRLTAQGEALAAHAAIMLDADEQARAELERLQPSHAPVRVAAMQSAVHGLIPAAVRSLAESEPELRVEVMELAPEEGLFELSARGFDLVVAEQYPGHTREHRAGIEHTLLGRDAIRLAVSPDEPTTDLAALADRAWVMEPRGTAARQWSTQQCRAAGFEPDVRFELADLTAHARLVAAGAAVGMIPDLVFTGATPPVRLVDLPGTPRRDVFTAVRRGSRGRPGIRAVRDALQQAFDASADGDTEKAP</sequence>
<gene>
    <name evidence="6" type="ORF">E4K62_14585</name>
</gene>
<dbReference type="InterPro" id="IPR036388">
    <property type="entry name" value="WH-like_DNA-bd_sf"/>
</dbReference>
<dbReference type="EMBL" id="CP038266">
    <property type="protein sequence ID" value="QBR89800.1"/>
    <property type="molecule type" value="Genomic_DNA"/>
</dbReference>
<keyword evidence="3" id="KW-0238">DNA-binding</keyword>
<dbReference type="InterPro" id="IPR000847">
    <property type="entry name" value="LysR_HTH_N"/>
</dbReference>
<protein>
    <submittedName>
        <fullName evidence="6">LysR family transcriptional regulator</fullName>
    </submittedName>
</protein>
<evidence type="ECO:0000256" key="3">
    <source>
        <dbReference type="ARBA" id="ARBA00023125"/>
    </source>
</evidence>
<dbReference type="Pfam" id="PF03466">
    <property type="entry name" value="LysR_substrate"/>
    <property type="match status" value="1"/>
</dbReference>
<dbReference type="InterPro" id="IPR036390">
    <property type="entry name" value="WH_DNA-bd_sf"/>
</dbReference>
<dbReference type="InterPro" id="IPR005119">
    <property type="entry name" value="LysR_subst-bd"/>
</dbReference>
<evidence type="ECO:0000256" key="1">
    <source>
        <dbReference type="ARBA" id="ARBA00009437"/>
    </source>
</evidence>
<keyword evidence="4" id="KW-0804">Transcription</keyword>
<dbReference type="Pfam" id="PF00126">
    <property type="entry name" value="HTH_1"/>
    <property type="match status" value="1"/>
</dbReference>
<keyword evidence="2" id="KW-0805">Transcription regulation</keyword>
<dbReference type="PROSITE" id="PS50931">
    <property type="entry name" value="HTH_LYSR"/>
    <property type="match status" value="1"/>
</dbReference>